<accession>A0ABU9DS00</accession>
<dbReference type="RefSeq" id="WP_341418791.1">
    <property type="nucleotide sequence ID" value="NZ_JBBPCC010000022.1"/>
</dbReference>
<dbReference type="InterPro" id="IPR000515">
    <property type="entry name" value="MetI-like"/>
</dbReference>
<keyword evidence="10" id="KW-1185">Reference proteome</keyword>
<evidence type="ECO:0000313" key="9">
    <source>
        <dbReference type="EMBL" id="MEK8131660.1"/>
    </source>
</evidence>
<feature type="domain" description="ABC transmembrane type-1" evidence="8">
    <location>
        <begin position="98"/>
        <end position="295"/>
    </location>
</feature>
<dbReference type="InterPro" id="IPR035906">
    <property type="entry name" value="MetI-like_sf"/>
</dbReference>
<feature type="transmembrane region" description="Helical" evidence="7">
    <location>
        <begin position="138"/>
        <end position="160"/>
    </location>
</feature>
<dbReference type="PANTHER" id="PTHR43163">
    <property type="entry name" value="DIPEPTIDE TRANSPORT SYSTEM PERMEASE PROTEIN DPPB-RELATED"/>
    <property type="match status" value="1"/>
</dbReference>
<dbReference type="InterPro" id="IPR045621">
    <property type="entry name" value="BPD_transp_1_N"/>
</dbReference>
<keyword evidence="5 7" id="KW-1133">Transmembrane helix</keyword>
<evidence type="ECO:0000256" key="2">
    <source>
        <dbReference type="ARBA" id="ARBA00022448"/>
    </source>
</evidence>
<dbReference type="Proteomes" id="UP001469365">
    <property type="component" value="Unassembled WGS sequence"/>
</dbReference>
<evidence type="ECO:0000259" key="8">
    <source>
        <dbReference type="PROSITE" id="PS50928"/>
    </source>
</evidence>
<keyword evidence="3" id="KW-1003">Cell membrane</keyword>
<evidence type="ECO:0000256" key="5">
    <source>
        <dbReference type="ARBA" id="ARBA00022989"/>
    </source>
</evidence>
<comment type="subcellular location">
    <subcellularLocation>
        <location evidence="1 7">Cell membrane</location>
        <topology evidence="1 7">Multi-pass membrane protein</topology>
    </subcellularLocation>
</comment>
<evidence type="ECO:0000256" key="6">
    <source>
        <dbReference type="ARBA" id="ARBA00023136"/>
    </source>
</evidence>
<organism evidence="9 10">
    <name type="scientific">Paenibacillus filicis</name>
    <dbReference type="NCBI Taxonomy" id="669464"/>
    <lineage>
        <taxon>Bacteria</taxon>
        <taxon>Bacillati</taxon>
        <taxon>Bacillota</taxon>
        <taxon>Bacilli</taxon>
        <taxon>Bacillales</taxon>
        <taxon>Paenibacillaceae</taxon>
        <taxon>Paenibacillus</taxon>
    </lineage>
</organism>
<dbReference type="SUPFAM" id="SSF161098">
    <property type="entry name" value="MetI-like"/>
    <property type="match status" value="1"/>
</dbReference>
<dbReference type="EMBL" id="JBBPCC010000022">
    <property type="protein sequence ID" value="MEK8131660.1"/>
    <property type="molecule type" value="Genomic_DNA"/>
</dbReference>
<dbReference type="Pfam" id="PF00528">
    <property type="entry name" value="BPD_transp_1"/>
    <property type="match status" value="1"/>
</dbReference>
<comment type="caution">
    <text evidence="9">The sequence shown here is derived from an EMBL/GenBank/DDBJ whole genome shotgun (WGS) entry which is preliminary data.</text>
</comment>
<dbReference type="PANTHER" id="PTHR43163:SF6">
    <property type="entry name" value="DIPEPTIDE TRANSPORT SYSTEM PERMEASE PROTEIN DPPB-RELATED"/>
    <property type="match status" value="1"/>
</dbReference>
<feature type="transmembrane region" description="Helical" evidence="7">
    <location>
        <begin position="102"/>
        <end position="126"/>
    </location>
</feature>
<dbReference type="Gene3D" id="1.10.3720.10">
    <property type="entry name" value="MetI-like"/>
    <property type="match status" value="1"/>
</dbReference>
<dbReference type="CDD" id="cd06261">
    <property type="entry name" value="TM_PBP2"/>
    <property type="match status" value="1"/>
</dbReference>
<feature type="transmembrane region" description="Helical" evidence="7">
    <location>
        <begin position="172"/>
        <end position="194"/>
    </location>
</feature>
<comment type="similarity">
    <text evidence="7">Belongs to the binding-protein-dependent transport system permease family.</text>
</comment>
<evidence type="ECO:0000256" key="4">
    <source>
        <dbReference type="ARBA" id="ARBA00022692"/>
    </source>
</evidence>
<keyword evidence="6 7" id="KW-0472">Membrane</keyword>
<sequence length="312" mass="33666">MLKYMLQRLLLTIPVLLGTSVISFGLMSLTPGDPAEIMLRSGGIQPSPEAVAAVRIQMGLDEPVYVQYIRWLWRMLHLNLGLAYSSGKPVADELLGRFPATLALAAAAVLVLLLIALPLGVASAMLPGGWIDRLGRAAAMVSTAMPGYWLGLLLLYYGAVKLNWFPVTGMDGLGSVVLPALTLGFGMAGTYIRLIRSGMLDALRQSYIRSARARGLRESVVIGSHALRNALLPVWTLFGIHFAHLLGGAVVVETIFAWPGIGKFAVDAILMKDYIAIQGYVLFMVLIVVAVNLLVDIGYKLLDPRIRLGKAS</sequence>
<proteinExistence type="inferred from homology"/>
<evidence type="ECO:0000256" key="1">
    <source>
        <dbReference type="ARBA" id="ARBA00004651"/>
    </source>
</evidence>
<reference evidence="9 10" key="1">
    <citation type="submission" date="2024-04" db="EMBL/GenBank/DDBJ databases">
        <title>draft genome sequnece of Paenibacillus filicis.</title>
        <authorList>
            <person name="Kim D.-U."/>
        </authorList>
    </citation>
    <scope>NUCLEOTIDE SEQUENCE [LARGE SCALE GENOMIC DNA]</scope>
    <source>
        <strain evidence="9 10">KACC14197</strain>
    </source>
</reference>
<keyword evidence="2 7" id="KW-0813">Transport</keyword>
<name>A0ABU9DS00_9BACL</name>
<feature type="transmembrane region" description="Helical" evidence="7">
    <location>
        <begin position="9"/>
        <end position="29"/>
    </location>
</feature>
<evidence type="ECO:0000256" key="7">
    <source>
        <dbReference type="RuleBase" id="RU363032"/>
    </source>
</evidence>
<evidence type="ECO:0000256" key="3">
    <source>
        <dbReference type="ARBA" id="ARBA00022475"/>
    </source>
</evidence>
<feature type="transmembrane region" description="Helical" evidence="7">
    <location>
        <begin position="234"/>
        <end position="257"/>
    </location>
</feature>
<gene>
    <name evidence="9" type="primary">nikB</name>
    <name evidence="9" type="ORF">WMW72_27515</name>
</gene>
<dbReference type="PROSITE" id="PS50928">
    <property type="entry name" value="ABC_TM1"/>
    <property type="match status" value="1"/>
</dbReference>
<feature type="transmembrane region" description="Helical" evidence="7">
    <location>
        <begin position="277"/>
        <end position="302"/>
    </location>
</feature>
<keyword evidence="4 7" id="KW-0812">Transmembrane</keyword>
<dbReference type="Pfam" id="PF19300">
    <property type="entry name" value="BPD_transp_1_N"/>
    <property type="match status" value="1"/>
</dbReference>
<evidence type="ECO:0000313" key="10">
    <source>
        <dbReference type="Proteomes" id="UP001469365"/>
    </source>
</evidence>
<protein>
    <submittedName>
        <fullName evidence="9">Nickel ABC transporter permease</fullName>
    </submittedName>
</protein>